<name>A0AAV9QG46_9PEZI</name>
<dbReference type="EMBL" id="JAXLQG010000005">
    <property type="protein sequence ID" value="KAK5540095.1"/>
    <property type="molecule type" value="Genomic_DNA"/>
</dbReference>
<reference evidence="4 5" key="1">
    <citation type="submission" date="2023-06" db="EMBL/GenBank/DDBJ databases">
        <title>Black Yeasts Isolated from many extreme environments.</title>
        <authorList>
            <person name="Coleine C."/>
            <person name="Stajich J.E."/>
            <person name="Selbmann L."/>
        </authorList>
    </citation>
    <scope>NUCLEOTIDE SEQUENCE [LARGE SCALE GENOMIC DNA]</scope>
    <source>
        <strain evidence="4 5">CCFEE 5887</strain>
    </source>
</reference>
<dbReference type="InterPro" id="IPR053137">
    <property type="entry name" value="NLR-like"/>
</dbReference>
<evidence type="ECO:0000259" key="3">
    <source>
        <dbReference type="Pfam" id="PF01048"/>
    </source>
</evidence>
<dbReference type="GO" id="GO:0003824">
    <property type="term" value="F:catalytic activity"/>
    <property type="evidence" value="ECO:0007669"/>
    <property type="project" value="InterPro"/>
</dbReference>
<evidence type="ECO:0000313" key="5">
    <source>
        <dbReference type="Proteomes" id="UP001345827"/>
    </source>
</evidence>
<comment type="caution">
    <text evidence="4">The sequence shown here is derived from an EMBL/GenBank/DDBJ whole genome shotgun (WGS) entry which is preliminary data.</text>
</comment>
<sequence length="1539" mass="173005">MPPTAPRSRRDFEIAIICALRLEADAVHAVFDKLWEDEGKHYGKAPRDENAYTPGVIGDYNVVLAYLPGMGKVNASGVAASLKSSFTGIKLALIVGICGGVPSAGADCKGGEIDLGDVIFSTALIQYDFGRQYPKELQTKDTTKDGLGRPNLKIRGVFTKLETTHYREQLQKTVAASLKKIQEKMPGAENPGSKADMLFEPSYLHKHHNSSTGSTVTCDQCIAGPEDICEDALKMTCEKLGCDESRMVDRHKAADVKASSEQHAVSVHFGAMGSGDTVMKSGQRRDRLAQDFGIIAFEMEGAGVWDHFPSIVVKGVCDYADSHKNKRWQSYAAATAAVGMKAFLKHWALEANDQEEPPPPVIWHVPFSQPGNFIGRKKVMAFLEDKLFQPHSHTPSSVALFGLGGMGKSRTAVELAYATRSRRPTYSVFWVQAMDHLTFEKDILEIGKKLNVPGIQGEKADVKNLVKQYLSQESAGNWLMILDNADDESIWGVPAKRGENGSENGPSPAESLPASATGRILVTTRSRQVALYMAGNSVIELLEMSEEEAVETFRGLLYEPESPMDAEWTSTLVQRLTCLPLAIVQAAAFISMNVTSTRRYLELLDDTEEEAIALLSKDLSNDEQRYRKGQTPVASTWLISFTQIQKQHPWAAELLAFTSCLGEKNIPSSLLPEAPSKTEMTEALGVLTGYSFLRKQNEDQDQSKEVLYQMHRLVRLATRNWLRREDTLLHWTEEAVGVVAEQFPWREHENRDQCALYMPHAEILRTSDGDGDSEEHYMLLEKMGWNFREDGKYSEAVQLLASVVGWRETKLGHSDIRDWSEAKIYLEKALAGYKEILGAEHAYTLWCMAVLVETYNRLENWEIAEELGEQVTRMRKEVLGAEHPATLESMADLVWIFYRKEQYQKAEELGLRVMETRLKVLKEEHPDTLKSMGELATIYRELGRLEEAEELDTKVFQIEVRILGPEHPDTLTTMKNLALIYKDQGRLEEAENLELEALETSARILGSEHPVRSHVGRYHRNRATPEQRQKLLKSRAKESPHEQQKPWETGPRWSLGKLSYRPSAPPGTNRPEPTGQMLPAAPTKAETLKSQQTRDGRHTKCNHPTQHDKDRDVQDVIHDQEDRALLVVPLSPDELYADYQQLCRVPLQGVDVVDPFRSSILSDHPNSFMLLRFYQDWASTPRHHIDQDLHNELVLMPLLAYNATIMTSLNLTSRHESGLHNFTGRSLHLVQQSLKKLSASQVPIIANALAFLIMCALFQADHNAAQTHLQGLKALLFHSGCSLRSLPLHVQRMVGYCDIAARLPQLGRPIFDSEFQSPSIGQMSVVGDSPFELAREYLSGLFARLGEETYCQIKDAVTNVLNTLEEVVSLDFRTAEDPSALQFMYYRTYISLLDLEEIPSDGNRRLQSCRAQLVRAFWNIALLAPIRQEHGELFKQAVQRLESICRNAQGPMDCGPQELSRSALPHNISTGMLRDLSDQYPRFVGRDAPSRMNDLVVGYAEVHARLSEYKQASRDNISLSLRRRLYGPIFLHNPVTPQT</sequence>
<dbReference type="Pfam" id="PF13424">
    <property type="entry name" value="TPR_12"/>
    <property type="match status" value="2"/>
</dbReference>
<feature type="region of interest" description="Disordered" evidence="1">
    <location>
        <begin position="494"/>
        <end position="516"/>
    </location>
</feature>
<dbReference type="InterPro" id="IPR027417">
    <property type="entry name" value="P-loop_NTPase"/>
</dbReference>
<evidence type="ECO:0000313" key="4">
    <source>
        <dbReference type="EMBL" id="KAK5540095.1"/>
    </source>
</evidence>
<keyword evidence="5" id="KW-1185">Reference proteome</keyword>
<dbReference type="Gene3D" id="3.40.50.1580">
    <property type="entry name" value="Nucleoside phosphorylase domain"/>
    <property type="match status" value="1"/>
</dbReference>
<dbReference type="InterPro" id="IPR000845">
    <property type="entry name" value="Nucleoside_phosphorylase_d"/>
</dbReference>
<feature type="domain" description="NB-ARC" evidence="2">
    <location>
        <begin position="381"/>
        <end position="553"/>
    </location>
</feature>
<dbReference type="InterPro" id="IPR035994">
    <property type="entry name" value="Nucleoside_phosphorylase_sf"/>
</dbReference>
<evidence type="ECO:0000259" key="2">
    <source>
        <dbReference type="Pfam" id="PF00931"/>
    </source>
</evidence>
<dbReference type="PANTHER" id="PTHR46082">
    <property type="entry name" value="ATP/GTP-BINDING PROTEIN-RELATED"/>
    <property type="match status" value="1"/>
</dbReference>
<organism evidence="4 5">
    <name type="scientific">Vermiconidia calcicola</name>
    <dbReference type="NCBI Taxonomy" id="1690605"/>
    <lineage>
        <taxon>Eukaryota</taxon>
        <taxon>Fungi</taxon>
        <taxon>Dikarya</taxon>
        <taxon>Ascomycota</taxon>
        <taxon>Pezizomycotina</taxon>
        <taxon>Dothideomycetes</taxon>
        <taxon>Dothideomycetidae</taxon>
        <taxon>Mycosphaerellales</taxon>
        <taxon>Extremaceae</taxon>
        <taxon>Vermiconidia</taxon>
    </lineage>
</organism>
<accession>A0AAV9QG46</accession>
<dbReference type="Pfam" id="PF13374">
    <property type="entry name" value="TPR_10"/>
    <property type="match status" value="1"/>
</dbReference>
<dbReference type="SUPFAM" id="SSF52540">
    <property type="entry name" value="P-loop containing nucleoside triphosphate hydrolases"/>
    <property type="match status" value="1"/>
</dbReference>
<feature type="region of interest" description="Disordered" evidence="1">
    <location>
        <begin position="1008"/>
        <end position="1109"/>
    </location>
</feature>
<feature type="compositionally biased region" description="Basic and acidic residues" evidence="1">
    <location>
        <begin position="1023"/>
        <end position="1045"/>
    </location>
</feature>
<dbReference type="SUPFAM" id="SSF48452">
    <property type="entry name" value="TPR-like"/>
    <property type="match status" value="2"/>
</dbReference>
<dbReference type="PANTHER" id="PTHR46082:SF6">
    <property type="entry name" value="AAA+ ATPASE DOMAIN-CONTAINING PROTEIN-RELATED"/>
    <property type="match status" value="1"/>
</dbReference>
<dbReference type="SUPFAM" id="SSF53167">
    <property type="entry name" value="Purine and uridine phosphorylases"/>
    <property type="match status" value="1"/>
</dbReference>
<feature type="compositionally biased region" description="Basic residues" evidence="1">
    <location>
        <begin position="1012"/>
        <end position="1022"/>
    </location>
</feature>
<dbReference type="Gene3D" id="1.25.40.10">
    <property type="entry name" value="Tetratricopeptide repeat domain"/>
    <property type="match status" value="1"/>
</dbReference>
<dbReference type="Proteomes" id="UP001345827">
    <property type="component" value="Unassembled WGS sequence"/>
</dbReference>
<dbReference type="Pfam" id="PF01048">
    <property type="entry name" value="PNP_UDP_1"/>
    <property type="match status" value="1"/>
</dbReference>
<dbReference type="Pfam" id="PF00931">
    <property type="entry name" value="NB-ARC"/>
    <property type="match status" value="1"/>
</dbReference>
<gene>
    <name evidence="4" type="ORF">LTR25_003800</name>
</gene>
<evidence type="ECO:0000256" key="1">
    <source>
        <dbReference type="SAM" id="MobiDB-lite"/>
    </source>
</evidence>
<protein>
    <recommendedName>
        <fullName evidence="6">Nucleoside phosphorylase domain-containing protein</fullName>
    </recommendedName>
</protein>
<proteinExistence type="predicted"/>
<dbReference type="InterPro" id="IPR011990">
    <property type="entry name" value="TPR-like_helical_dom_sf"/>
</dbReference>
<dbReference type="InterPro" id="IPR002182">
    <property type="entry name" value="NB-ARC"/>
</dbReference>
<dbReference type="Gene3D" id="3.40.50.300">
    <property type="entry name" value="P-loop containing nucleotide triphosphate hydrolases"/>
    <property type="match status" value="1"/>
</dbReference>
<evidence type="ECO:0008006" key="6">
    <source>
        <dbReference type="Google" id="ProtNLM"/>
    </source>
</evidence>
<feature type="domain" description="Nucleoside phosphorylase" evidence="3">
    <location>
        <begin position="13"/>
        <end position="224"/>
    </location>
</feature>
<dbReference type="GO" id="GO:0043531">
    <property type="term" value="F:ADP binding"/>
    <property type="evidence" value="ECO:0007669"/>
    <property type="project" value="InterPro"/>
</dbReference>
<dbReference type="GO" id="GO:0009116">
    <property type="term" value="P:nucleoside metabolic process"/>
    <property type="evidence" value="ECO:0007669"/>
    <property type="project" value="InterPro"/>
</dbReference>